<dbReference type="Pfam" id="PF01047">
    <property type="entry name" value="MarR"/>
    <property type="match status" value="1"/>
</dbReference>
<dbReference type="GO" id="GO:0003677">
    <property type="term" value="F:DNA binding"/>
    <property type="evidence" value="ECO:0007669"/>
    <property type="project" value="UniProtKB-KW"/>
</dbReference>
<accession>A0A081L8B6</accession>
<dbReference type="PANTHER" id="PTHR42756">
    <property type="entry name" value="TRANSCRIPTIONAL REGULATOR, MARR"/>
    <property type="match status" value="1"/>
</dbReference>
<dbReference type="InterPro" id="IPR000835">
    <property type="entry name" value="HTH_MarR-typ"/>
</dbReference>
<keyword evidence="1" id="KW-0805">Transcription regulation</keyword>
<evidence type="ECO:0000313" key="5">
    <source>
        <dbReference type="EMBL" id="KEP25492.1"/>
    </source>
</evidence>
<comment type="caution">
    <text evidence="5">The sequence shown here is derived from an EMBL/GenBank/DDBJ whole genome shotgun (WGS) entry which is preliminary data.</text>
</comment>
<evidence type="ECO:0000313" key="6">
    <source>
        <dbReference type="Proteomes" id="UP000028091"/>
    </source>
</evidence>
<reference evidence="5 6" key="1">
    <citation type="submission" date="2012-09" db="EMBL/GenBank/DDBJ databases">
        <title>Genome Sequence of Bacillus sp. DW5-4.</title>
        <authorList>
            <person name="Lai Q."/>
            <person name="Liu Y."/>
            <person name="Shao Z."/>
        </authorList>
    </citation>
    <scope>NUCLEOTIDE SEQUENCE [LARGE SCALE GENOMIC DNA]</scope>
    <source>
        <strain evidence="5 6">DW5-4</strain>
    </source>
</reference>
<evidence type="ECO:0000256" key="2">
    <source>
        <dbReference type="ARBA" id="ARBA00023125"/>
    </source>
</evidence>
<dbReference type="InterPro" id="IPR036390">
    <property type="entry name" value="WH_DNA-bd_sf"/>
</dbReference>
<dbReference type="eggNOG" id="COG1846">
    <property type="taxonomic scope" value="Bacteria"/>
</dbReference>
<dbReference type="GO" id="GO:0003700">
    <property type="term" value="F:DNA-binding transcription factor activity"/>
    <property type="evidence" value="ECO:0007669"/>
    <property type="project" value="InterPro"/>
</dbReference>
<dbReference type="PANTHER" id="PTHR42756:SF1">
    <property type="entry name" value="TRANSCRIPTIONAL REPRESSOR OF EMRAB OPERON"/>
    <property type="match status" value="1"/>
</dbReference>
<name>A0A081L8B6_9BACI</name>
<dbReference type="EMBL" id="JOTP01000021">
    <property type="protein sequence ID" value="KEP25492.1"/>
    <property type="molecule type" value="Genomic_DNA"/>
</dbReference>
<keyword evidence="6" id="KW-1185">Reference proteome</keyword>
<dbReference type="PROSITE" id="PS50995">
    <property type="entry name" value="HTH_MARR_2"/>
    <property type="match status" value="1"/>
</dbReference>
<dbReference type="SUPFAM" id="SSF46785">
    <property type="entry name" value="Winged helix' DNA-binding domain"/>
    <property type="match status" value="1"/>
</dbReference>
<dbReference type="SMART" id="SM00347">
    <property type="entry name" value="HTH_MARR"/>
    <property type="match status" value="1"/>
</dbReference>
<feature type="domain" description="HTH marR-type" evidence="4">
    <location>
        <begin position="7"/>
        <end position="142"/>
    </location>
</feature>
<organism evidence="5 6">
    <name type="scientific">Bacillus zhangzhouensis</name>
    <dbReference type="NCBI Taxonomy" id="1178540"/>
    <lineage>
        <taxon>Bacteria</taxon>
        <taxon>Bacillati</taxon>
        <taxon>Bacillota</taxon>
        <taxon>Bacilli</taxon>
        <taxon>Bacillales</taxon>
        <taxon>Bacillaceae</taxon>
        <taxon>Bacillus</taxon>
    </lineage>
</organism>
<evidence type="ECO:0000259" key="4">
    <source>
        <dbReference type="PROSITE" id="PS50995"/>
    </source>
</evidence>
<evidence type="ECO:0000256" key="3">
    <source>
        <dbReference type="ARBA" id="ARBA00023163"/>
    </source>
</evidence>
<dbReference type="Proteomes" id="UP000028091">
    <property type="component" value="Unassembled WGS sequence"/>
</dbReference>
<gene>
    <name evidence="5" type="ORF">BA70_08285</name>
</gene>
<dbReference type="RefSeq" id="WP_034323686.1">
    <property type="nucleotide sequence ID" value="NZ_JOTP01000021.1"/>
</dbReference>
<proteinExistence type="predicted"/>
<dbReference type="Gene3D" id="1.10.10.10">
    <property type="entry name" value="Winged helix-like DNA-binding domain superfamily/Winged helix DNA-binding domain"/>
    <property type="match status" value="1"/>
</dbReference>
<keyword evidence="3" id="KW-0804">Transcription</keyword>
<sequence>MKTYNYNDSIGRKIATCSRLIGNGLNKKFKDLNCPLTFEQWKIMTCLRPREGISQNELAVIVDKDHTLVSKLVSSLIKRKMLLRIPDPNDKRTNRVFLTQEGKEILQNLATEQVQVFLDSIVEDIPEHEVEIFSSVLDRIIKKTQ</sequence>
<keyword evidence="2" id="KW-0238">DNA-binding</keyword>
<dbReference type="OrthoDB" id="9799663at2"/>
<dbReference type="InterPro" id="IPR036388">
    <property type="entry name" value="WH-like_DNA-bd_sf"/>
</dbReference>
<protein>
    <recommendedName>
        <fullName evidence="4">HTH marR-type domain-containing protein</fullName>
    </recommendedName>
</protein>
<dbReference type="AlphaFoldDB" id="A0A081L8B6"/>
<evidence type="ECO:0000256" key="1">
    <source>
        <dbReference type="ARBA" id="ARBA00023015"/>
    </source>
</evidence>
<dbReference type="PRINTS" id="PR00598">
    <property type="entry name" value="HTHMARR"/>
</dbReference>